<sequence length="272" mass="29561">MKLSVFFHHIETAAKQRGISLPEMVKETRSYGIEAVEVDYAAASQDIAGLKSMLDDAGMGVACVYGFFRFGEKRDSAPGLAFLDAAAALGADKVLVIPGFIGGDASQEERSHSLQGMAAALKDMCQHGARQGITVTMEDFDDASAPFSTSDELLWFLEAVPDLRITFDTGNFIYRGEDVLEAYGKLREHVVHVHCKDRSLDAGNGGAPKLCVDGTKLYPSPVGDGCIPLADLVDRFKESGYPGTYAIEHFDAVDQSHYMKQSAEWLKIRLGL</sequence>
<proteinExistence type="predicted"/>
<dbReference type="OrthoDB" id="256906at2"/>
<dbReference type="InterPro" id="IPR036237">
    <property type="entry name" value="Xyl_isomerase-like_sf"/>
</dbReference>
<evidence type="ECO:0000313" key="2">
    <source>
        <dbReference type="EMBL" id="OBR63454.1"/>
    </source>
</evidence>
<dbReference type="Gene3D" id="3.20.20.150">
    <property type="entry name" value="Divalent-metal-dependent TIM barrel enzymes"/>
    <property type="match status" value="1"/>
</dbReference>
<dbReference type="RefSeq" id="WP_068686271.1">
    <property type="nucleotide sequence ID" value="NZ_LYPA01000072.1"/>
</dbReference>
<dbReference type="EMBL" id="LYPA01000072">
    <property type="protein sequence ID" value="OBR63454.1"/>
    <property type="molecule type" value="Genomic_DNA"/>
</dbReference>
<dbReference type="InterPro" id="IPR013022">
    <property type="entry name" value="Xyl_isomerase-like_TIM-brl"/>
</dbReference>
<feature type="domain" description="Xylose isomerase-like TIM barrel" evidence="1">
    <location>
        <begin position="26"/>
        <end position="267"/>
    </location>
</feature>
<name>A0A1A5YCY6_9BACL</name>
<keyword evidence="2" id="KW-0413">Isomerase</keyword>
<dbReference type="AlphaFoldDB" id="A0A1A5YCY6"/>
<reference evidence="2 3" key="1">
    <citation type="submission" date="2016-05" db="EMBL/GenBank/DDBJ databases">
        <title>Paenibacillus oryzae. sp. nov., isolated from the rice root.</title>
        <authorList>
            <person name="Zhang J."/>
            <person name="Zhang X."/>
        </authorList>
    </citation>
    <scope>NUCLEOTIDE SEQUENCE [LARGE SCALE GENOMIC DNA]</scope>
    <source>
        <strain evidence="2 3">1DrF-4</strain>
    </source>
</reference>
<protein>
    <submittedName>
        <fullName evidence="2">Xylose isomerase</fullName>
    </submittedName>
</protein>
<dbReference type="InterPro" id="IPR050312">
    <property type="entry name" value="IolE/XylAMocC-like"/>
</dbReference>
<gene>
    <name evidence="2" type="ORF">A7K91_16965</name>
</gene>
<dbReference type="Proteomes" id="UP000092024">
    <property type="component" value="Unassembled WGS sequence"/>
</dbReference>
<dbReference type="STRING" id="1844972.A7K91_16965"/>
<accession>A0A1A5YCY6</accession>
<evidence type="ECO:0000313" key="3">
    <source>
        <dbReference type="Proteomes" id="UP000092024"/>
    </source>
</evidence>
<dbReference type="GO" id="GO:0016853">
    <property type="term" value="F:isomerase activity"/>
    <property type="evidence" value="ECO:0007669"/>
    <property type="project" value="UniProtKB-KW"/>
</dbReference>
<dbReference type="PANTHER" id="PTHR12110:SF21">
    <property type="entry name" value="XYLOSE ISOMERASE-LIKE TIM BARREL DOMAIN-CONTAINING PROTEIN"/>
    <property type="match status" value="1"/>
</dbReference>
<organism evidence="2 3">
    <name type="scientific">Paenibacillus oryzae</name>
    <dbReference type="NCBI Taxonomy" id="1844972"/>
    <lineage>
        <taxon>Bacteria</taxon>
        <taxon>Bacillati</taxon>
        <taxon>Bacillota</taxon>
        <taxon>Bacilli</taxon>
        <taxon>Bacillales</taxon>
        <taxon>Paenibacillaceae</taxon>
        <taxon>Paenibacillus</taxon>
    </lineage>
</organism>
<comment type="caution">
    <text evidence="2">The sequence shown here is derived from an EMBL/GenBank/DDBJ whole genome shotgun (WGS) entry which is preliminary data.</text>
</comment>
<keyword evidence="3" id="KW-1185">Reference proteome</keyword>
<dbReference type="Pfam" id="PF01261">
    <property type="entry name" value="AP_endonuc_2"/>
    <property type="match status" value="1"/>
</dbReference>
<dbReference type="SUPFAM" id="SSF51658">
    <property type="entry name" value="Xylose isomerase-like"/>
    <property type="match status" value="1"/>
</dbReference>
<dbReference type="PANTHER" id="PTHR12110">
    <property type="entry name" value="HYDROXYPYRUVATE ISOMERASE"/>
    <property type="match status" value="1"/>
</dbReference>
<evidence type="ECO:0000259" key="1">
    <source>
        <dbReference type="Pfam" id="PF01261"/>
    </source>
</evidence>